<dbReference type="Proteomes" id="UP000641025">
    <property type="component" value="Unassembled WGS sequence"/>
</dbReference>
<keyword evidence="2" id="KW-1185">Reference proteome</keyword>
<evidence type="ECO:0008006" key="3">
    <source>
        <dbReference type="Google" id="ProtNLM"/>
    </source>
</evidence>
<dbReference type="RefSeq" id="WP_199395644.1">
    <property type="nucleotide sequence ID" value="NZ_JAEMHK010000010.1"/>
</dbReference>
<sequence length="68" mass="6964">MLAFRVEMIDGTVTSGTVAVPGTDPAAACRAVAGAIRSHNTKYTRHPALVGIDPGQVEDLSVQCIGVA</sequence>
<evidence type="ECO:0000313" key="1">
    <source>
        <dbReference type="EMBL" id="MBJ6801139.1"/>
    </source>
</evidence>
<protein>
    <recommendedName>
        <fullName evidence="3">DUF2922 domain-containing protein</fullName>
    </recommendedName>
</protein>
<name>A0ABS0YT72_9BACT</name>
<comment type="caution">
    <text evidence="1">The sequence shown here is derived from an EMBL/GenBank/DDBJ whole genome shotgun (WGS) entry which is preliminary data.</text>
</comment>
<dbReference type="EMBL" id="JAEMHK010000010">
    <property type="protein sequence ID" value="MBJ6801139.1"/>
    <property type="molecule type" value="Genomic_DNA"/>
</dbReference>
<organism evidence="1 2">
    <name type="scientific">Geomonas propionica</name>
    <dbReference type="NCBI Taxonomy" id="2798582"/>
    <lineage>
        <taxon>Bacteria</taxon>
        <taxon>Pseudomonadati</taxon>
        <taxon>Thermodesulfobacteriota</taxon>
        <taxon>Desulfuromonadia</taxon>
        <taxon>Geobacterales</taxon>
        <taxon>Geobacteraceae</taxon>
        <taxon>Geomonas</taxon>
    </lineage>
</organism>
<proteinExistence type="predicted"/>
<gene>
    <name evidence="1" type="ORF">JFN90_13475</name>
</gene>
<accession>A0ABS0YT72</accession>
<reference evidence="1 2" key="1">
    <citation type="submission" date="2020-12" db="EMBL/GenBank/DDBJ databases">
        <title>Geomonas sp. Red259, isolated from paddy soil.</title>
        <authorList>
            <person name="Xu Z."/>
            <person name="Zhang Z."/>
            <person name="Masuda Y."/>
            <person name="Itoh H."/>
            <person name="Senoo K."/>
        </authorList>
    </citation>
    <scope>NUCLEOTIDE SEQUENCE [LARGE SCALE GENOMIC DNA]</scope>
    <source>
        <strain evidence="1 2">Red259</strain>
    </source>
</reference>
<evidence type="ECO:0000313" key="2">
    <source>
        <dbReference type="Proteomes" id="UP000641025"/>
    </source>
</evidence>